<dbReference type="PANTHER" id="PTHR43808">
    <property type="entry name" value="ACETYLORNITHINE DEACETYLASE"/>
    <property type="match status" value="1"/>
</dbReference>
<dbReference type="RefSeq" id="WP_037456131.1">
    <property type="nucleotide sequence ID" value="NZ_AVFL01000015.1"/>
</dbReference>
<dbReference type="Gene3D" id="3.40.630.10">
    <property type="entry name" value="Zn peptidases"/>
    <property type="match status" value="1"/>
</dbReference>
<dbReference type="SUPFAM" id="SSF55031">
    <property type="entry name" value="Bacterial exopeptidase dimerisation domain"/>
    <property type="match status" value="1"/>
</dbReference>
<evidence type="ECO:0000256" key="7">
    <source>
        <dbReference type="ARBA" id="ARBA00022801"/>
    </source>
</evidence>
<dbReference type="InterPro" id="IPR036264">
    <property type="entry name" value="Bact_exopeptidase_dim_dom"/>
</dbReference>
<dbReference type="AlphaFoldDB" id="W9H249"/>
<name>W9H249_9PROT</name>
<evidence type="ECO:0000256" key="4">
    <source>
        <dbReference type="ARBA" id="ARBA00022571"/>
    </source>
</evidence>
<dbReference type="InterPro" id="IPR010169">
    <property type="entry name" value="AcOrn-deacetyl"/>
</dbReference>
<dbReference type="PANTHER" id="PTHR43808:SF31">
    <property type="entry name" value="N-ACETYL-L-CITRULLINE DEACETYLASE"/>
    <property type="match status" value="1"/>
</dbReference>
<comment type="caution">
    <text evidence="11">The sequence shown here is derived from an EMBL/GenBank/DDBJ whole genome shotgun (WGS) entry which is preliminary data.</text>
</comment>
<dbReference type="OrthoDB" id="9809784at2"/>
<dbReference type="CDD" id="cd03894">
    <property type="entry name" value="M20_ArgE"/>
    <property type="match status" value="1"/>
</dbReference>
<dbReference type="Proteomes" id="UP000019486">
    <property type="component" value="Unassembled WGS sequence"/>
</dbReference>
<dbReference type="PATRIC" id="fig|1385369.3.peg.4076"/>
<gene>
    <name evidence="11" type="ORF">N825_10460</name>
</gene>
<dbReference type="InterPro" id="IPR011650">
    <property type="entry name" value="Peptidase_M20_dimer"/>
</dbReference>
<dbReference type="InterPro" id="IPR050072">
    <property type="entry name" value="Peptidase_M20A"/>
</dbReference>
<evidence type="ECO:0000256" key="1">
    <source>
        <dbReference type="ARBA" id="ARBA00001947"/>
    </source>
</evidence>
<dbReference type="STRING" id="1385369.N825_10460"/>
<evidence type="ECO:0000259" key="10">
    <source>
        <dbReference type="Pfam" id="PF07687"/>
    </source>
</evidence>
<protein>
    <submittedName>
        <fullName evidence="11">Acetylornithine deacetylase</fullName>
        <ecNumber evidence="11">3.5.1.16</ecNumber>
    </submittedName>
</protein>
<keyword evidence="12" id="KW-1185">Reference proteome</keyword>
<proteinExistence type="inferred from homology"/>
<dbReference type="EC" id="3.5.1.16" evidence="11"/>
<evidence type="ECO:0000256" key="3">
    <source>
        <dbReference type="ARBA" id="ARBA00022490"/>
    </source>
</evidence>
<dbReference type="GO" id="GO:0008777">
    <property type="term" value="F:acetylornithine deacetylase activity"/>
    <property type="evidence" value="ECO:0007669"/>
    <property type="project" value="UniProtKB-EC"/>
</dbReference>
<keyword evidence="4" id="KW-0055">Arginine biosynthesis</keyword>
<dbReference type="NCBIfam" id="TIGR01892">
    <property type="entry name" value="AcOrn-deacetyl"/>
    <property type="match status" value="1"/>
</dbReference>
<keyword evidence="5" id="KW-0028">Amino-acid biosynthesis</keyword>
<dbReference type="EMBL" id="AVFL01000015">
    <property type="protein sequence ID" value="EWY38896.1"/>
    <property type="molecule type" value="Genomic_DNA"/>
</dbReference>
<dbReference type="NCBIfam" id="NF005710">
    <property type="entry name" value="PRK07522.1"/>
    <property type="match status" value="1"/>
</dbReference>
<keyword evidence="3" id="KW-0963">Cytoplasm</keyword>
<keyword evidence="6" id="KW-0479">Metal-binding</keyword>
<keyword evidence="8" id="KW-0862">Zinc</keyword>
<dbReference type="Pfam" id="PF07687">
    <property type="entry name" value="M20_dimer"/>
    <property type="match status" value="1"/>
</dbReference>
<dbReference type="Gene3D" id="3.30.70.360">
    <property type="match status" value="1"/>
</dbReference>
<sequence>MADPHGGLSSIRMLEKLVSFDTTSRNSNLDLIRFIEDYLGGLGVGSHLVYDEAGTKANLYATLGPTDRGGVILSGHTDVVPVDGQKWATDPFALTERDGRLYGRGSCDMKGFDAVVLAMVPEFLSRDLRVPIHLAFSYDEEVGCIGVRRLIERLGEFGAKPTMCVVGEPTDMKVMTGHKGKKSVRCTVRGAACHSSLAPQGVNAIEYAAEAIAHMKAMARRIQREGPFDPLFDVPHTTIHTGVIQGGEALNIVPDLCVFDAEIRVIPQDDAESLFAEIESYVDRILIPEMRAVDPAAGFDWEEIFAFPGLDTDPEAEVVRLAKSCAERNDHEKVAYGTEGGLFQQMGGIPTVIVGPGSIEQAHKPDEFITVDQIGRCERFMRRLLDQLTAP</sequence>
<dbReference type="PROSITE" id="PS00759">
    <property type="entry name" value="ARGE_DAPE_CPG2_2"/>
    <property type="match status" value="1"/>
</dbReference>
<evidence type="ECO:0000256" key="6">
    <source>
        <dbReference type="ARBA" id="ARBA00022723"/>
    </source>
</evidence>
<dbReference type="Pfam" id="PF01546">
    <property type="entry name" value="Peptidase_M20"/>
    <property type="match status" value="1"/>
</dbReference>
<comment type="cofactor">
    <cofactor evidence="1">
        <name>Zn(2+)</name>
        <dbReference type="ChEBI" id="CHEBI:29105"/>
    </cofactor>
</comment>
<dbReference type="InterPro" id="IPR002933">
    <property type="entry name" value="Peptidase_M20"/>
</dbReference>
<evidence type="ECO:0000256" key="5">
    <source>
        <dbReference type="ARBA" id="ARBA00022605"/>
    </source>
</evidence>
<organism evidence="11 12">
    <name type="scientific">Skermanella stibiiresistens SB22</name>
    <dbReference type="NCBI Taxonomy" id="1385369"/>
    <lineage>
        <taxon>Bacteria</taxon>
        <taxon>Pseudomonadati</taxon>
        <taxon>Pseudomonadota</taxon>
        <taxon>Alphaproteobacteria</taxon>
        <taxon>Rhodospirillales</taxon>
        <taxon>Azospirillaceae</taxon>
        <taxon>Skermanella</taxon>
    </lineage>
</organism>
<evidence type="ECO:0000256" key="8">
    <source>
        <dbReference type="ARBA" id="ARBA00022833"/>
    </source>
</evidence>
<comment type="similarity">
    <text evidence="2">Belongs to the peptidase M20A family. ArgE subfamily.</text>
</comment>
<evidence type="ECO:0000313" key="12">
    <source>
        <dbReference type="Proteomes" id="UP000019486"/>
    </source>
</evidence>
<evidence type="ECO:0000313" key="11">
    <source>
        <dbReference type="EMBL" id="EWY38896.1"/>
    </source>
</evidence>
<keyword evidence="9" id="KW-0170">Cobalt</keyword>
<dbReference type="GO" id="GO:0046872">
    <property type="term" value="F:metal ion binding"/>
    <property type="evidence" value="ECO:0007669"/>
    <property type="project" value="UniProtKB-KW"/>
</dbReference>
<dbReference type="InterPro" id="IPR001261">
    <property type="entry name" value="ArgE/DapE_CS"/>
</dbReference>
<dbReference type="SUPFAM" id="SSF53187">
    <property type="entry name" value="Zn-dependent exopeptidases"/>
    <property type="match status" value="1"/>
</dbReference>
<evidence type="ECO:0000256" key="2">
    <source>
        <dbReference type="ARBA" id="ARBA00005691"/>
    </source>
</evidence>
<keyword evidence="7 11" id="KW-0378">Hydrolase</keyword>
<reference evidence="11 12" key="1">
    <citation type="submission" date="2013-08" db="EMBL/GenBank/DDBJ databases">
        <title>The genome sequence of Skermanella stibiiresistens.</title>
        <authorList>
            <person name="Zhu W."/>
            <person name="Wang G."/>
        </authorList>
    </citation>
    <scope>NUCLEOTIDE SEQUENCE [LARGE SCALE GENOMIC DNA]</scope>
    <source>
        <strain evidence="11 12">SB22</strain>
    </source>
</reference>
<dbReference type="GO" id="GO:0006526">
    <property type="term" value="P:L-arginine biosynthetic process"/>
    <property type="evidence" value="ECO:0007669"/>
    <property type="project" value="UniProtKB-KW"/>
</dbReference>
<accession>W9H249</accession>
<evidence type="ECO:0000256" key="9">
    <source>
        <dbReference type="ARBA" id="ARBA00023285"/>
    </source>
</evidence>
<feature type="domain" description="Peptidase M20 dimerisation" evidence="10">
    <location>
        <begin position="176"/>
        <end position="286"/>
    </location>
</feature>